<evidence type="ECO:0000256" key="3">
    <source>
        <dbReference type="ARBA" id="ARBA00022989"/>
    </source>
</evidence>
<dbReference type="InterPro" id="IPR030184">
    <property type="entry name" value="WAT1-related"/>
</dbReference>
<feature type="transmembrane region" description="Helical" evidence="5">
    <location>
        <begin position="137"/>
        <end position="157"/>
    </location>
</feature>
<comment type="caution">
    <text evidence="6">The sequence shown here is derived from an EMBL/GenBank/DDBJ whole genome shotgun (WGS) entry which is preliminary data.</text>
</comment>
<keyword evidence="4 5" id="KW-0472">Membrane</keyword>
<protein>
    <recommendedName>
        <fullName evidence="8">WAT1-related protein</fullName>
    </recommendedName>
</protein>
<dbReference type="InterPro" id="IPR037185">
    <property type="entry name" value="EmrE-like"/>
</dbReference>
<dbReference type="PANTHER" id="PTHR31218">
    <property type="entry name" value="WAT1-RELATED PROTEIN"/>
    <property type="match status" value="1"/>
</dbReference>
<keyword evidence="2 5" id="KW-0812">Transmembrane</keyword>
<dbReference type="GO" id="GO:0022857">
    <property type="term" value="F:transmembrane transporter activity"/>
    <property type="evidence" value="ECO:0007669"/>
    <property type="project" value="InterPro"/>
</dbReference>
<dbReference type="Proteomes" id="UP001374584">
    <property type="component" value="Unassembled WGS sequence"/>
</dbReference>
<evidence type="ECO:0000256" key="5">
    <source>
        <dbReference type="SAM" id="Phobius"/>
    </source>
</evidence>
<evidence type="ECO:0000256" key="1">
    <source>
        <dbReference type="ARBA" id="ARBA00004141"/>
    </source>
</evidence>
<evidence type="ECO:0000313" key="7">
    <source>
        <dbReference type="Proteomes" id="UP001374584"/>
    </source>
</evidence>
<organism evidence="6 7">
    <name type="scientific">Phaseolus coccineus</name>
    <name type="common">Scarlet runner bean</name>
    <name type="synonym">Phaseolus multiflorus</name>
    <dbReference type="NCBI Taxonomy" id="3886"/>
    <lineage>
        <taxon>Eukaryota</taxon>
        <taxon>Viridiplantae</taxon>
        <taxon>Streptophyta</taxon>
        <taxon>Embryophyta</taxon>
        <taxon>Tracheophyta</taxon>
        <taxon>Spermatophyta</taxon>
        <taxon>Magnoliopsida</taxon>
        <taxon>eudicotyledons</taxon>
        <taxon>Gunneridae</taxon>
        <taxon>Pentapetalae</taxon>
        <taxon>rosids</taxon>
        <taxon>fabids</taxon>
        <taxon>Fabales</taxon>
        <taxon>Fabaceae</taxon>
        <taxon>Papilionoideae</taxon>
        <taxon>50 kb inversion clade</taxon>
        <taxon>NPAAA clade</taxon>
        <taxon>indigoferoid/millettioid clade</taxon>
        <taxon>Phaseoleae</taxon>
        <taxon>Phaseolus</taxon>
    </lineage>
</organism>
<evidence type="ECO:0000313" key="6">
    <source>
        <dbReference type="EMBL" id="KAK7367147.1"/>
    </source>
</evidence>
<dbReference type="AlphaFoldDB" id="A0AAN9NAY1"/>
<dbReference type="EMBL" id="JAYMYR010000004">
    <property type="protein sequence ID" value="KAK7367147.1"/>
    <property type="molecule type" value="Genomic_DNA"/>
</dbReference>
<keyword evidence="3 5" id="KW-1133">Transmembrane helix</keyword>
<evidence type="ECO:0000256" key="2">
    <source>
        <dbReference type="ARBA" id="ARBA00022692"/>
    </source>
</evidence>
<feature type="transmembrane region" description="Helical" evidence="5">
    <location>
        <begin position="105"/>
        <end position="125"/>
    </location>
</feature>
<dbReference type="SUPFAM" id="SSF103481">
    <property type="entry name" value="Multidrug resistance efflux transporter EmrE"/>
    <property type="match status" value="1"/>
</dbReference>
<comment type="subcellular location">
    <subcellularLocation>
        <location evidence="1">Membrane</location>
        <topology evidence="1">Multi-pass membrane protein</topology>
    </subcellularLocation>
</comment>
<proteinExistence type="predicted"/>
<keyword evidence="7" id="KW-1185">Reference proteome</keyword>
<evidence type="ECO:0000256" key="4">
    <source>
        <dbReference type="ARBA" id="ARBA00023136"/>
    </source>
</evidence>
<sequence length="332" mass="36149">MIRVFGNQLLYLIGLGYTNPTYAGAVQPTIPVFTFMFTLMIGLAGGTLICVSGAIFMVFYRDPAVIGDKTMNQVAQIKLSARGQPETSGWLINSLLDIGLDSFQLGVVFLIGNCLCMAAFLAIQAPVLKKYPANLSVTAYSFGFGFALMVIASYFMVNESADWILTQSQILAVAYSKMTCGFPASQILQHILDGGFYKFIQGTIASALNYGIITWSNKILGPTLVSLYNPLQPAFSAFLSQIFLGTPIFLGRGIFHHCGSIYIVIWASYRERQEISGVTPNGSRISEPLIHEKNEYQSGHSQGPPHQASGIGFGVGITVSTNERIQQPHLVF</sequence>
<feature type="transmembrane region" description="Helical" evidence="5">
    <location>
        <begin position="33"/>
        <end position="60"/>
    </location>
</feature>
<gene>
    <name evidence="6" type="ORF">VNO80_09156</name>
</gene>
<reference evidence="6 7" key="1">
    <citation type="submission" date="2024-01" db="EMBL/GenBank/DDBJ databases">
        <title>The genomes of 5 underutilized Papilionoideae crops provide insights into root nodulation and disease resistanc.</title>
        <authorList>
            <person name="Jiang F."/>
        </authorList>
    </citation>
    <scope>NUCLEOTIDE SEQUENCE [LARGE SCALE GENOMIC DNA]</scope>
    <source>
        <strain evidence="6">JINMINGXINNONG_FW02</strain>
        <tissue evidence="6">Leaves</tissue>
    </source>
</reference>
<name>A0AAN9NAY1_PHACN</name>
<accession>A0AAN9NAY1</accession>
<dbReference type="GO" id="GO:0016020">
    <property type="term" value="C:membrane"/>
    <property type="evidence" value="ECO:0007669"/>
    <property type="project" value="InterPro"/>
</dbReference>
<evidence type="ECO:0008006" key="8">
    <source>
        <dbReference type="Google" id="ProtNLM"/>
    </source>
</evidence>